<dbReference type="NCBIfam" id="TIGR03725">
    <property type="entry name" value="T6A_YeaZ"/>
    <property type="match status" value="1"/>
</dbReference>
<name>A0A1H7AYD7_9FIRM</name>
<dbReference type="STRING" id="84035.SAMN05660742_11467"/>
<accession>A0A1H7AYD7</accession>
<dbReference type="InterPro" id="IPR043129">
    <property type="entry name" value="ATPase_NBD"/>
</dbReference>
<dbReference type="PANTHER" id="PTHR11735">
    <property type="entry name" value="TRNA N6-ADENOSINE THREONYLCARBAMOYLTRANSFERASE"/>
    <property type="match status" value="1"/>
</dbReference>
<dbReference type="Proteomes" id="UP000199662">
    <property type="component" value="Unassembled WGS sequence"/>
</dbReference>
<dbReference type="AlphaFoldDB" id="A0A1H7AYD7"/>
<feature type="domain" description="Gcp-like" evidence="1">
    <location>
        <begin position="34"/>
        <end position="227"/>
    </location>
</feature>
<dbReference type="InterPro" id="IPR000905">
    <property type="entry name" value="Gcp-like_dom"/>
</dbReference>
<dbReference type="Gene3D" id="3.30.420.40">
    <property type="match status" value="2"/>
</dbReference>
<dbReference type="RefSeq" id="WP_091832848.1">
    <property type="nucleotide sequence ID" value="NZ_FNZK01000014.1"/>
</dbReference>
<protein>
    <submittedName>
        <fullName evidence="2">tRNA threonylcarbamoyladenosine biosynthesis protein TsaB</fullName>
    </submittedName>
</protein>
<dbReference type="InterPro" id="IPR022496">
    <property type="entry name" value="T6A_TsaB"/>
</dbReference>
<dbReference type="EMBL" id="FNZK01000014">
    <property type="protein sequence ID" value="SEJ70609.1"/>
    <property type="molecule type" value="Genomic_DNA"/>
</dbReference>
<dbReference type="CDD" id="cd24032">
    <property type="entry name" value="ASKHA_NBD_TsaB"/>
    <property type="match status" value="1"/>
</dbReference>
<dbReference type="GO" id="GO:0005829">
    <property type="term" value="C:cytosol"/>
    <property type="evidence" value="ECO:0007669"/>
    <property type="project" value="TreeGrafter"/>
</dbReference>
<keyword evidence="3" id="KW-1185">Reference proteome</keyword>
<evidence type="ECO:0000313" key="2">
    <source>
        <dbReference type="EMBL" id="SEJ70609.1"/>
    </source>
</evidence>
<sequence length="236" mass="25459">MPILALDTSTLVSSVAIASPEKLIAELILQTKLTHSEVLMPHIEQILAMTKIKKTDLTGIAVSIGPGSFTGLRIGLAAAKGMAYALKLPIVGVSTLAALAYHYPMPNIYIAPLLDAQKGNVYMALYRWENGILQEVQAPVVKSFDMVLQDGQVLDLPVVFVGDTAQKQALAIAEAGGNVVPAMPQLVMPRAANVAMLGLSEFAKGKTDHVMQLEPVYIRRSEAEVLWERRNGKSEE</sequence>
<evidence type="ECO:0000259" key="1">
    <source>
        <dbReference type="Pfam" id="PF00814"/>
    </source>
</evidence>
<dbReference type="GO" id="GO:0002949">
    <property type="term" value="P:tRNA threonylcarbamoyladenosine modification"/>
    <property type="evidence" value="ECO:0007669"/>
    <property type="project" value="InterPro"/>
</dbReference>
<dbReference type="Pfam" id="PF00814">
    <property type="entry name" value="TsaD"/>
    <property type="match status" value="1"/>
</dbReference>
<gene>
    <name evidence="2" type="ORF">SAMN05660742_11467</name>
</gene>
<proteinExistence type="predicted"/>
<dbReference type="PANTHER" id="PTHR11735:SF11">
    <property type="entry name" value="TRNA THREONYLCARBAMOYLADENOSINE BIOSYNTHESIS PROTEIN TSAB"/>
    <property type="match status" value="1"/>
</dbReference>
<dbReference type="SUPFAM" id="SSF53067">
    <property type="entry name" value="Actin-like ATPase domain"/>
    <property type="match status" value="2"/>
</dbReference>
<organism evidence="2 3">
    <name type="scientific">Propionispira arboris</name>
    <dbReference type="NCBI Taxonomy" id="84035"/>
    <lineage>
        <taxon>Bacteria</taxon>
        <taxon>Bacillati</taxon>
        <taxon>Bacillota</taxon>
        <taxon>Negativicutes</taxon>
        <taxon>Selenomonadales</taxon>
        <taxon>Selenomonadaceae</taxon>
        <taxon>Propionispira</taxon>
    </lineage>
</organism>
<reference evidence="2 3" key="1">
    <citation type="submission" date="2016-10" db="EMBL/GenBank/DDBJ databases">
        <authorList>
            <person name="de Groot N.N."/>
        </authorList>
    </citation>
    <scope>NUCLEOTIDE SEQUENCE [LARGE SCALE GENOMIC DNA]</scope>
    <source>
        <strain evidence="2 3">DSM 2179</strain>
    </source>
</reference>
<evidence type="ECO:0000313" key="3">
    <source>
        <dbReference type="Proteomes" id="UP000199662"/>
    </source>
</evidence>